<dbReference type="EMBL" id="CASHSV030000002">
    <property type="protein sequence ID" value="CAJ2633645.1"/>
    <property type="molecule type" value="Genomic_DNA"/>
</dbReference>
<protein>
    <submittedName>
        <fullName evidence="1">Uncharacterized protein</fullName>
    </submittedName>
</protein>
<proteinExistence type="predicted"/>
<evidence type="ECO:0000313" key="1">
    <source>
        <dbReference type="EMBL" id="CAJ2633645.1"/>
    </source>
</evidence>
<name>A0ACB0INS3_TRIPR</name>
<accession>A0ACB0INS3</accession>
<organism evidence="1 2">
    <name type="scientific">Trifolium pratense</name>
    <name type="common">Red clover</name>
    <dbReference type="NCBI Taxonomy" id="57577"/>
    <lineage>
        <taxon>Eukaryota</taxon>
        <taxon>Viridiplantae</taxon>
        <taxon>Streptophyta</taxon>
        <taxon>Embryophyta</taxon>
        <taxon>Tracheophyta</taxon>
        <taxon>Spermatophyta</taxon>
        <taxon>Magnoliopsida</taxon>
        <taxon>eudicotyledons</taxon>
        <taxon>Gunneridae</taxon>
        <taxon>Pentapetalae</taxon>
        <taxon>rosids</taxon>
        <taxon>fabids</taxon>
        <taxon>Fabales</taxon>
        <taxon>Fabaceae</taxon>
        <taxon>Papilionoideae</taxon>
        <taxon>50 kb inversion clade</taxon>
        <taxon>NPAAA clade</taxon>
        <taxon>Hologalegina</taxon>
        <taxon>IRL clade</taxon>
        <taxon>Trifolieae</taxon>
        <taxon>Trifolium</taxon>
    </lineage>
</organism>
<gene>
    <name evidence="1" type="ORF">MILVUS5_LOCUS4705</name>
</gene>
<dbReference type="Proteomes" id="UP001177021">
    <property type="component" value="Unassembled WGS sequence"/>
</dbReference>
<keyword evidence="2" id="KW-1185">Reference proteome</keyword>
<reference evidence="1" key="1">
    <citation type="submission" date="2023-10" db="EMBL/GenBank/DDBJ databases">
        <authorList>
            <person name="Rodriguez Cubillos JULIANA M."/>
            <person name="De Vega J."/>
        </authorList>
    </citation>
    <scope>NUCLEOTIDE SEQUENCE</scope>
</reference>
<comment type="caution">
    <text evidence="1">The sequence shown here is derived from an EMBL/GenBank/DDBJ whole genome shotgun (WGS) entry which is preliminary data.</text>
</comment>
<sequence length="1072" mass="120329">MKQYQSFMGWLLLCMHLLLFHFPSFSSSFNFLCHDDESSALLQFKSSFTIVTSSYSVYHLKTAAWKNGSDCCSWNGVTCDTISGHVIGLNLGRERIEGTLHPNSTLFHLTHLQSLNLSYIHFYPSPFHFKFGRFLSLTHLDLSWCNFRGEVPIQISHLSKLESLHLSWNYDLVWKETTLKRLVQNATNLRDLFLGETNMSSIRPNSIDLIFNQSSSLITLNLEQTGLSGNFKKSLLCLPNIQELYMSYNYLEGQLPELSCSTSLRILDLSNCPFKKGPIPLSFSNLTYLTSLIISKNNLNGSIPSSLITLPHLTSLDLSSNDLSGQIPNVFPLSNRFEDLNLGYNKIGGEIPSSLLTLPHLTSLDLSVNKIGGEIPSSHSNLQQLTVLDLSYNLFSGQIPDVFGRMTELQYLYLADNNLQGQIPSSLFNLTQLYYLDFSHNKLEGPLPNKITGFQNLTNLRLNDNLLNGTIPLWCLSLPSLYELDLSNNRLTWHVDDAFSSNSLEELYLNNNMLQGNIPESIFSLAKLKYLFLRSNNLSGLINIQIFSKLQNLVSLSLSQNSQLSLNFESNVSYSFNQLRVLELASVNLIKFHKLQGNFTNLYYLDLSNNKLNGMPNCLIETDQLIFLNLSQNLFSSADQLIEMAVNNEFLHTLDLSFNLLNGDIPLEVCNISSELEFLNLGHNNLSGIIPQCFSNFQSLQFLDLQMNKFHGTLPSNFSKDISILNLNGNLLEGLLPKSLSHCKYLNILNLGSNRLEDKFPDWLQTLQDLKVLVLRDNRFHGPIANLKIKHLFPSLVIFDISGNNFSGFLPKAYYKNYEAMKNVTQVGGDSSLIYMDPWCSEYYDGCSTDSVTVTTKGNEMTLVRIPKLFVSIDLSRNNFEGEIPNAIGELHALKGLNLSHNRLVGHIPQSIGNLTNLESLDLSSNMLAGVIPAALANLGFLEVLNLSNNHLVGEIPQGTQFNTFTNDSYEGNLGLCGFPLSKKCGPETHSPPPPPANDFRSEKKFGFGWKPVAIGYGCGFVIGIGIGYFVFLIGKPRWLVMIFGGQPKRRVNRRRARVRRTNGSTQMVPMS</sequence>
<evidence type="ECO:0000313" key="2">
    <source>
        <dbReference type="Proteomes" id="UP001177021"/>
    </source>
</evidence>